<protein>
    <submittedName>
        <fullName evidence="1">Uncharacterized protein</fullName>
    </submittedName>
</protein>
<evidence type="ECO:0000313" key="1">
    <source>
        <dbReference type="EMBL" id="PNT23520.1"/>
    </source>
</evidence>
<dbReference type="InParanoid" id="U5G223"/>
<dbReference type="AlphaFoldDB" id="U5G223"/>
<proteinExistence type="predicted"/>
<sequence>MAWEERHKHTVMFIAFIALAFSCKRYFPGRGRQMTCLKMVWTFTTSLRWLCLDKWKEEILYFYEEEIKRRA</sequence>
<dbReference type="EMBL" id="CM009297">
    <property type="protein sequence ID" value="PNT23520.1"/>
    <property type="molecule type" value="Genomic_DNA"/>
</dbReference>
<dbReference type="Proteomes" id="UP000006729">
    <property type="component" value="Chromosome 8"/>
</dbReference>
<accession>U5G223</accession>
<reference evidence="1 2" key="1">
    <citation type="journal article" date="2006" name="Science">
        <title>The genome of black cottonwood, Populus trichocarpa (Torr. &amp; Gray).</title>
        <authorList>
            <person name="Tuskan G.A."/>
            <person name="Difazio S."/>
            <person name="Jansson S."/>
            <person name="Bohlmann J."/>
            <person name="Grigoriev I."/>
            <person name="Hellsten U."/>
            <person name="Putnam N."/>
            <person name="Ralph S."/>
            <person name="Rombauts S."/>
            <person name="Salamov A."/>
            <person name="Schein J."/>
            <person name="Sterck L."/>
            <person name="Aerts A."/>
            <person name="Bhalerao R.R."/>
            <person name="Bhalerao R.P."/>
            <person name="Blaudez D."/>
            <person name="Boerjan W."/>
            <person name="Brun A."/>
            <person name="Brunner A."/>
            <person name="Busov V."/>
            <person name="Campbell M."/>
            <person name="Carlson J."/>
            <person name="Chalot M."/>
            <person name="Chapman J."/>
            <person name="Chen G.L."/>
            <person name="Cooper D."/>
            <person name="Coutinho P.M."/>
            <person name="Couturier J."/>
            <person name="Covert S."/>
            <person name="Cronk Q."/>
            <person name="Cunningham R."/>
            <person name="Davis J."/>
            <person name="Degroeve S."/>
            <person name="Dejardin A."/>
            <person name="Depamphilis C."/>
            <person name="Detter J."/>
            <person name="Dirks B."/>
            <person name="Dubchak I."/>
            <person name="Duplessis S."/>
            <person name="Ehlting J."/>
            <person name="Ellis B."/>
            <person name="Gendler K."/>
            <person name="Goodstein D."/>
            <person name="Gribskov M."/>
            <person name="Grimwood J."/>
            <person name="Groover A."/>
            <person name="Gunter L."/>
            <person name="Hamberger B."/>
            <person name="Heinze B."/>
            <person name="Helariutta Y."/>
            <person name="Henrissat B."/>
            <person name="Holligan D."/>
            <person name="Holt R."/>
            <person name="Huang W."/>
            <person name="Islam-Faridi N."/>
            <person name="Jones S."/>
            <person name="Jones-Rhoades M."/>
            <person name="Jorgensen R."/>
            <person name="Joshi C."/>
            <person name="Kangasjarvi J."/>
            <person name="Karlsson J."/>
            <person name="Kelleher C."/>
            <person name="Kirkpatrick R."/>
            <person name="Kirst M."/>
            <person name="Kohler A."/>
            <person name="Kalluri U."/>
            <person name="Larimer F."/>
            <person name="Leebens-Mack J."/>
            <person name="Leple J.C."/>
            <person name="Locascio P."/>
            <person name="Lou Y."/>
            <person name="Lucas S."/>
            <person name="Martin F."/>
            <person name="Montanini B."/>
            <person name="Napoli C."/>
            <person name="Nelson D.R."/>
            <person name="Nelson C."/>
            <person name="Nieminen K."/>
            <person name="Nilsson O."/>
            <person name="Pereda V."/>
            <person name="Peter G."/>
            <person name="Philippe R."/>
            <person name="Pilate G."/>
            <person name="Poliakov A."/>
            <person name="Razumovskaya J."/>
            <person name="Richardson P."/>
            <person name="Rinaldi C."/>
            <person name="Ritland K."/>
            <person name="Rouze P."/>
            <person name="Ryaboy D."/>
            <person name="Schmutz J."/>
            <person name="Schrader J."/>
            <person name="Segerman B."/>
            <person name="Shin H."/>
            <person name="Siddiqui A."/>
            <person name="Sterky F."/>
            <person name="Terry A."/>
            <person name="Tsai C.J."/>
            <person name="Uberbacher E."/>
            <person name="Unneberg P."/>
            <person name="Vahala J."/>
            <person name="Wall K."/>
            <person name="Wessler S."/>
            <person name="Yang G."/>
            <person name="Yin T."/>
            <person name="Douglas C."/>
            <person name="Marra M."/>
            <person name="Sandberg G."/>
            <person name="Van de Peer Y."/>
            <person name="Rokhsar D."/>
        </authorList>
    </citation>
    <scope>NUCLEOTIDE SEQUENCE [LARGE SCALE GENOMIC DNA]</scope>
    <source>
        <strain evidence="2">cv. Nisqually</strain>
    </source>
</reference>
<dbReference type="PROSITE" id="PS51257">
    <property type="entry name" value="PROKAR_LIPOPROTEIN"/>
    <property type="match status" value="1"/>
</dbReference>
<organism evidence="1 2">
    <name type="scientific">Populus trichocarpa</name>
    <name type="common">Western balsam poplar</name>
    <name type="synonym">Populus balsamifera subsp. trichocarpa</name>
    <dbReference type="NCBI Taxonomy" id="3694"/>
    <lineage>
        <taxon>Eukaryota</taxon>
        <taxon>Viridiplantae</taxon>
        <taxon>Streptophyta</taxon>
        <taxon>Embryophyta</taxon>
        <taxon>Tracheophyta</taxon>
        <taxon>Spermatophyta</taxon>
        <taxon>Magnoliopsida</taxon>
        <taxon>eudicotyledons</taxon>
        <taxon>Gunneridae</taxon>
        <taxon>Pentapetalae</taxon>
        <taxon>rosids</taxon>
        <taxon>fabids</taxon>
        <taxon>Malpighiales</taxon>
        <taxon>Salicaceae</taxon>
        <taxon>Saliceae</taxon>
        <taxon>Populus</taxon>
    </lineage>
</organism>
<name>U5G223_POPTR</name>
<gene>
    <name evidence="1" type="ORF">POPTR_008G085200</name>
</gene>
<evidence type="ECO:0000313" key="2">
    <source>
        <dbReference type="Proteomes" id="UP000006729"/>
    </source>
</evidence>
<keyword evidence="2" id="KW-1185">Reference proteome</keyword>